<keyword evidence="1" id="KW-1185">Reference proteome</keyword>
<organism evidence="1 2">
    <name type="scientific">Nicotiana tabacum</name>
    <name type="common">Common tobacco</name>
    <dbReference type="NCBI Taxonomy" id="4097"/>
    <lineage>
        <taxon>Eukaryota</taxon>
        <taxon>Viridiplantae</taxon>
        <taxon>Streptophyta</taxon>
        <taxon>Embryophyta</taxon>
        <taxon>Tracheophyta</taxon>
        <taxon>Spermatophyta</taxon>
        <taxon>Magnoliopsida</taxon>
        <taxon>eudicotyledons</taxon>
        <taxon>Gunneridae</taxon>
        <taxon>Pentapetalae</taxon>
        <taxon>asterids</taxon>
        <taxon>lamiids</taxon>
        <taxon>Solanales</taxon>
        <taxon>Solanaceae</taxon>
        <taxon>Nicotianoideae</taxon>
        <taxon>Nicotianeae</taxon>
        <taxon>Nicotiana</taxon>
    </lineage>
</organism>
<gene>
    <name evidence="2" type="primary">LOC107826480</name>
</gene>
<name>A0AC58SG58_TOBAC</name>
<proteinExistence type="predicted"/>
<evidence type="ECO:0000313" key="1">
    <source>
        <dbReference type="Proteomes" id="UP000790787"/>
    </source>
</evidence>
<dbReference type="Proteomes" id="UP000790787">
    <property type="component" value="Chromosome 13"/>
</dbReference>
<dbReference type="RefSeq" id="XP_075083942.1">
    <property type="nucleotide sequence ID" value="XM_075227841.1"/>
</dbReference>
<accession>A0AC58SG58</accession>
<reference evidence="2" key="2">
    <citation type="submission" date="2025-08" db="UniProtKB">
        <authorList>
            <consortium name="RefSeq"/>
        </authorList>
    </citation>
    <scope>IDENTIFICATION</scope>
    <source>
        <tissue evidence="2">Leaf</tissue>
    </source>
</reference>
<sequence length="521" mass="59116">MFKLTDSFKKIILSAYITSFGLRTNAFRSLQAQKMEPEENIKPHAIMIPAPLQGHIVPFTHLAINLASKGLTITFVNTQSTHQRLMKAQSLSGSFLDYDIFSEARKFGLDIRYTTICDGFPLNFDRAGNHNQFMEGLLHVFSAHVDDLVGNLVNSNHNPPVSCLIADSFYVWPSEIAKKYNLVNISFWTEPALAFTSYYHMDLLKRNGHFGSQDNREDTICYIPGIQAIEPGDLPSYIQDPEPWSIMHHYIFNSLEDAKKADMIICNTVQELESSTISALQEKKPFYAVGPILPNGFTKSVIPTNLWVESDCIQWLNAKPKGSVMYISFGSLANISRQDVLEIAHGLLLSRVSFIWVVRPDITWSKETDIFPSRFEDDVKDRGLVVPWCSQIDVISHPAIGGFLTHCGWNSVLESIWCKVPMLCFPIFTDQFTNRKLVVSEWKVGFDLCSGRILRRQEIAQKIDCFSSEANKLRINLEKTRRKLEDALSENGTSGRNYKQLICDLKSKILQKSKINNTSLL</sequence>
<evidence type="ECO:0000313" key="2">
    <source>
        <dbReference type="RefSeq" id="XP_075083942.1"/>
    </source>
</evidence>
<reference evidence="1" key="1">
    <citation type="journal article" date="2014" name="Nat. Commun.">
        <title>The tobacco genome sequence and its comparison with those of tomato and potato.</title>
        <authorList>
            <person name="Sierro N."/>
            <person name="Battey J.N."/>
            <person name="Ouadi S."/>
            <person name="Bakaher N."/>
            <person name="Bovet L."/>
            <person name="Willig A."/>
            <person name="Goepfert S."/>
            <person name="Peitsch M.C."/>
            <person name="Ivanov N.V."/>
        </authorList>
    </citation>
    <scope>NUCLEOTIDE SEQUENCE [LARGE SCALE GENOMIC DNA]</scope>
</reference>
<protein>
    <submittedName>
        <fullName evidence="2">UDP-glycosyltransferase 86A1 isoform X1</fullName>
    </submittedName>
</protein>